<feature type="transmembrane region" description="Helical" evidence="6">
    <location>
        <begin position="126"/>
        <end position="143"/>
    </location>
</feature>
<feature type="transmembrane region" description="Helical" evidence="6">
    <location>
        <begin position="340"/>
        <end position="361"/>
    </location>
</feature>
<dbReference type="InterPro" id="IPR005828">
    <property type="entry name" value="MFS_sugar_transport-like"/>
</dbReference>
<dbReference type="KEGG" id="sapo:SAPIO_CDS6863"/>
<dbReference type="InterPro" id="IPR020846">
    <property type="entry name" value="MFS_dom"/>
</dbReference>
<dbReference type="RefSeq" id="XP_016641492.1">
    <property type="nucleotide sequence ID" value="XM_016788855.1"/>
</dbReference>
<evidence type="ECO:0000256" key="5">
    <source>
        <dbReference type="ARBA" id="ARBA00023136"/>
    </source>
</evidence>
<comment type="similarity">
    <text evidence="2">Belongs to the major facilitator superfamily. Sugar transporter (TC 2.A.1.1) family.</text>
</comment>
<dbReference type="Gene3D" id="1.20.1250.20">
    <property type="entry name" value="MFS general substrate transporter like domains"/>
    <property type="match status" value="1"/>
</dbReference>
<dbReference type="GO" id="GO:0016020">
    <property type="term" value="C:membrane"/>
    <property type="evidence" value="ECO:0007669"/>
    <property type="project" value="UniProtKB-SubCell"/>
</dbReference>
<evidence type="ECO:0000313" key="9">
    <source>
        <dbReference type="Proteomes" id="UP000028545"/>
    </source>
</evidence>
<keyword evidence="5 6" id="KW-0472">Membrane</keyword>
<feature type="transmembrane region" description="Helical" evidence="6">
    <location>
        <begin position="188"/>
        <end position="207"/>
    </location>
</feature>
<evidence type="ECO:0000256" key="6">
    <source>
        <dbReference type="SAM" id="Phobius"/>
    </source>
</evidence>
<feature type="transmembrane region" description="Helical" evidence="6">
    <location>
        <begin position="12"/>
        <end position="31"/>
    </location>
</feature>
<dbReference type="AlphaFoldDB" id="A0A084G2Y1"/>
<dbReference type="SUPFAM" id="SSF103473">
    <property type="entry name" value="MFS general substrate transporter"/>
    <property type="match status" value="1"/>
</dbReference>
<dbReference type="VEuPathDB" id="FungiDB:SAPIO_CDS6863"/>
<keyword evidence="3 6" id="KW-0812">Transmembrane</keyword>
<organism evidence="8 9">
    <name type="scientific">Pseudallescheria apiosperma</name>
    <name type="common">Scedosporium apiospermum</name>
    <dbReference type="NCBI Taxonomy" id="563466"/>
    <lineage>
        <taxon>Eukaryota</taxon>
        <taxon>Fungi</taxon>
        <taxon>Dikarya</taxon>
        <taxon>Ascomycota</taxon>
        <taxon>Pezizomycotina</taxon>
        <taxon>Sordariomycetes</taxon>
        <taxon>Hypocreomycetidae</taxon>
        <taxon>Microascales</taxon>
        <taxon>Microascaceae</taxon>
        <taxon>Scedosporium</taxon>
    </lineage>
</organism>
<dbReference type="EMBL" id="JOWA01000108">
    <property type="protein sequence ID" value="KEZ41693.1"/>
    <property type="molecule type" value="Genomic_DNA"/>
</dbReference>
<gene>
    <name evidence="8" type="ORF">SAPIO_CDS6863</name>
</gene>
<comment type="caution">
    <text evidence="8">The sequence shown here is derived from an EMBL/GenBank/DDBJ whole genome shotgun (WGS) entry which is preliminary data.</text>
</comment>
<evidence type="ECO:0000313" key="8">
    <source>
        <dbReference type="EMBL" id="KEZ41693.1"/>
    </source>
</evidence>
<dbReference type="HOGENOM" id="CLU_001265_30_1_1"/>
<evidence type="ECO:0000259" key="7">
    <source>
        <dbReference type="PROSITE" id="PS50850"/>
    </source>
</evidence>
<dbReference type="OMA" id="CQYGFDT"/>
<feature type="transmembrane region" description="Helical" evidence="6">
    <location>
        <begin position="69"/>
        <end position="89"/>
    </location>
</feature>
<evidence type="ECO:0000256" key="2">
    <source>
        <dbReference type="ARBA" id="ARBA00010992"/>
    </source>
</evidence>
<feature type="domain" description="Major facilitator superfamily (MFS) profile" evidence="7">
    <location>
        <begin position="18"/>
        <end position="464"/>
    </location>
</feature>
<feature type="transmembrane region" description="Helical" evidence="6">
    <location>
        <begin position="313"/>
        <end position="331"/>
    </location>
</feature>
<accession>A0A084G2Y1</accession>
<feature type="transmembrane region" description="Helical" evidence="6">
    <location>
        <begin position="443"/>
        <end position="460"/>
    </location>
</feature>
<dbReference type="PANTHER" id="PTHR48022">
    <property type="entry name" value="PLASTIDIC GLUCOSE TRANSPORTER 4"/>
    <property type="match status" value="1"/>
</dbReference>
<dbReference type="FunFam" id="1.20.1250.20:FF:000078">
    <property type="entry name" value="MFS maltose transporter, putative"/>
    <property type="match status" value="1"/>
</dbReference>
<keyword evidence="4 6" id="KW-1133">Transmembrane helix</keyword>
<reference evidence="8 9" key="1">
    <citation type="journal article" date="2014" name="Genome Announc.">
        <title>Draft genome sequence of the pathogenic fungus Scedosporium apiospermum.</title>
        <authorList>
            <person name="Vandeputte P."/>
            <person name="Ghamrawi S."/>
            <person name="Rechenmann M."/>
            <person name="Iltis A."/>
            <person name="Giraud S."/>
            <person name="Fleury M."/>
            <person name="Thornton C."/>
            <person name="Delhaes L."/>
            <person name="Meyer W."/>
            <person name="Papon N."/>
            <person name="Bouchara J.P."/>
        </authorList>
    </citation>
    <scope>NUCLEOTIDE SEQUENCE [LARGE SCALE GENOMIC DNA]</scope>
    <source>
        <strain evidence="8 9">IHEM 14462</strain>
    </source>
</reference>
<dbReference type="Proteomes" id="UP000028545">
    <property type="component" value="Unassembled WGS sequence"/>
</dbReference>
<name>A0A084G2Y1_PSEDA</name>
<dbReference type="PROSITE" id="PS50850">
    <property type="entry name" value="MFS"/>
    <property type="match status" value="1"/>
</dbReference>
<dbReference type="GO" id="GO:0005351">
    <property type="term" value="F:carbohydrate:proton symporter activity"/>
    <property type="evidence" value="ECO:0007669"/>
    <property type="project" value="TreeGrafter"/>
</dbReference>
<dbReference type="InterPro" id="IPR036259">
    <property type="entry name" value="MFS_trans_sf"/>
</dbReference>
<feature type="transmembrane region" description="Helical" evidence="6">
    <location>
        <begin position="373"/>
        <end position="393"/>
    </location>
</feature>
<evidence type="ECO:0000256" key="4">
    <source>
        <dbReference type="ARBA" id="ARBA00022989"/>
    </source>
</evidence>
<dbReference type="InterPro" id="IPR050360">
    <property type="entry name" value="MFS_Sugar_Transporters"/>
</dbReference>
<evidence type="ECO:0000256" key="1">
    <source>
        <dbReference type="ARBA" id="ARBA00004141"/>
    </source>
</evidence>
<feature type="transmembrane region" description="Helical" evidence="6">
    <location>
        <begin position="96"/>
        <end position="114"/>
    </location>
</feature>
<comment type="subcellular location">
    <subcellularLocation>
        <location evidence="1">Membrane</location>
        <topology evidence="1">Multi-pass membrane protein</topology>
    </subcellularLocation>
</comment>
<dbReference type="Pfam" id="PF00083">
    <property type="entry name" value="Sugar_tr"/>
    <property type="match status" value="1"/>
</dbReference>
<keyword evidence="9" id="KW-1185">Reference proteome</keyword>
<feature type="transmembrane region" description="Helical" evidence="6">
    <location>
        <begin position="405"/>
        <end position="423"/>
    </location>
</feature>
<sequence>MANNRQTPLRDNWKVILICGSVALSNCQYGFDTATMASFQAMPGFLRVFGYPDPKLPNGWGIDTVSQQLMTSFLNVGTMIGVLFTALFGRYFGRRYGIWIGTLFCYAGCAIQIAATNVAQLCAGRALLGVSNAYFMTFSNAYISECAPPHLRTILAGAFGLTSAVGSLLGAVVPMFTRDLQNKHSYQIGLACLFFFPTLISIVCFVIPESPRWLLVKGRTIEAEKALARLRGNSLRPDMLEEEFVEMVRGIEEEKALAGSAAFTDLFKGTNLRRTIICIGAVTSRASAGFWVFLSYGAYFYQQAGIKDPFAMQLYKITGSIVGSALGIFLGHRFFGRRTILLFGTAWAAIAMFAAALGGTIAPGSQASAKNFIAWSVVFGVLYSGFSSMITWPISAEVVNSRLRLYSLSLATGIDYIFAWLTAFTSPYFINPKALNWGVRYCWIWAGSNAITFVFFWFLLPEMKGRSLEEIDEMFEKRVPIRKFATYECECTKQAHDLVVEKAKIAHTEDIEKEAMENPKSGVSS</sequence>
<proteinExistence type="inferred from homology"/>
<protein>
    <submittedName>
        <fullName evidence="8">MFS transporter, SP family, general alpha glucoside:H+ symporter</fullName>
    </submittedName>
</protein>
<dbReference type="GeneID" id="27725935"/>
<dbReference type="PANTHER" id="PTHR48022:SF10">
    <property type="entry name" value="MAJOR FACILITATOR SUPERFAMILY (MFS) PROFILE DOMAIN-CONTAINING PROTEIN"/>
    <property type="match status" value="1"/>
</dbReference>
<feature type="transmembrane region" description="Helical" evidence="6">
    <location>
        <begin position="155"/>
        <end position="176"/>
    </location>
</feature>
<feature type="transmembrane region" description="Helical" evidence="6">
    <location>
        <begin position="276"/>
        <end position="301"/>
    </location>
</feature>
<evidence type="ECO:0000256" key="3">
    <source>
        <dbReference type="ARBA" id="ARBA00022692"/>
    </source>
</evidence>
<dbReference type="OrthoDB" id="6612291at2759"/>